<dbReference type="InterPro" id="IPR024079">
    <property type="entry name" value="MetalloPept_cat_dom_sf"/>
</dbReference>
<dbReference type="RefSeq" id="WP_345244744.1">
    <property type="nucleotide sequence ID" value="NZ_BAABHD010000030.1"/>
</dbReference>
<evidence type="ECO:0000313" key="3">
    <source>
        <dbReference type="EMBL" id="GAA4458428.1"/>
    </source>
</evidence>
<sequence>MAKRKKATSPEEASSSSQELEDQSFSYCSLPEIPERVFGPDVIPDRAELIVATEKKWVNGTVLHYYFFDKPTDGTTVRLANGTTSWRTWTTTEAEKNVVRRAFQLWKDVGTGLEFTEVATREEAEIRIGFMRGDGAWSYIGRDILDQGVNERTMNFGWDLTRRPSEIDTAIHEIGHTLGFPHEHQNPYAGIVWNEEAVYTALAQPPNNWSRQTTFHNIIRKISPDTVQGSNWDPDSVMHYPFGPGLIQEPAQYRNGLTPAGGLSERDTVWMKTFYPVLTPADYTELKPFQSVELNLAPQEQRNFVIQPTATRRYEMRTFGESDTVMVLFEEIGGELSYVTGDDDSGEDYNAYIKIKLFKGRKYVLRIRLYYAQSGQTAVMLW</sequence>
<dbReference type="InterPro" id="IPR006026">
    <property type="entry name" value="Peptidase_Metallo"/>
</dbReference>
<dbReference type="PANTHER" id="PTHR10127:SF850">
    <property type="entry name" value="METALLOENDOPEPTIDASE"/>
    <property type="match status" value="1"/>
</dbReference>
<protein>
    <recommendedName>
        <fullName evidence="2">Peptidase metallopeptidase domain-containing protein</fullName>
    </recommendedName>
</protein>
<evidence type="ECO:0000313" key="4">
    <source>
        <dbReference type="Proteomes" id="UP001501175"/>
    </source>
</evidence>
<dbReference type="Gene3D" id="3.40.390.10">
    <property type="entry name" value="Collagenase (Catalytic Domain)"/>
    <property type="match status" value="1"/>
</dbReference>
<evidence type="ECO:0000256" key="1">
    <source>
        <dbReference type="SAM" id="MobiDB-lite"/>
    </source>
</evidence>
<gene>
    <name evidence="3" type="ORF">GCM10023189_30670</name>
</gene>
<feature type="compositionally biased region" description="Polar residues" evidence="1">
    <location>
        <begin position="11"/>
        <end position="22"/>
    </location>
</feature>
<feature type="domain" description="Peptidase metallopeptidase" evidence="2">
    <location>
        <begin position="53"/>
        <end position="220"/>
    </location>
</feature>
<reference evidence="4" key="1">
    <citation type="journal article" date="2019" name="Int. J. Syst. Evol. Microbiol.">
        <title>The Global Catalogue of Microorganisms (GCM) 10K type strain sequencing project: providing services to taxonomists for standard genome sequencing and annotation.</title>
        <authorList>
            <consortium name="The Broad Institute Genomics Platform"/>
            <consortium name="The Broad Institute Genome Sequencing Center for Infectious Disease"/>
            <person name="Wu L."/>
            <person name="Ma J."/>
        </authorList>
    </citation>
    <scope>NUCLEOTIDE SEQUENCE [LARGE SCALE GENOMIC DNA]</scope>
    <source>
        <strain evidence="4">JCM 17927</strain>
    </source>
</reference>
<dbReference type="SUPFAM" id="SSF55486">
    <property type="entry name" value="Metalloproteases ('zincins'), catalytic domain"/>
    <property type="match status" value="1"/>
</dbReference>
<dbReference type="Proteomes" id="UP001501175">
    <property type="component" value="Unassembled WGS sequence"/>
</dbReference>
<proteinExistence type="predicted"/>
<evidence type="ECO:0000259" key="2">
    <source>
        <dbReference type="SMART" id="SM00235"/>
    </source>
</evidence>
<feature type="region of interest" description="Disordered" evidence="1">
    <location>
        <begin position="1"/>
        <end position="22"/>
    </location>
</feature>
<dbReference type="PANTHER" id="PTHR10127">
    <property type="entry name" value="DISCOIDIN, CUB, EGF, LAMININ , AND ZINC METALLOPROTEASE DOMAIN CONTAINING"/>
    <property type="match status" value="1"/>
</dbReference>
<comment type="caution">
    <text evidence="3">The sequence shown here is derived from an EMBL/GenBank/DDBJ whole genome shotgun (WGS) entry which is preliminary data.</text>
</comment>
<organism evidence="3 4">
    <name type="scientific">Nibrella saemangeumensis</name>
    <dbReference type="NCBI Taxonomy" id="1084526"/>
    <lineage>
        <taxon>Bacteria</taxon>
        <taxon>Pseudomonadati</taxon>
        <taxon>Bacteroidota</taxon>
        <taxon>Cytophagia</taxon>
        <taxon>Cytophagales</taxon>
        <taxon>Spirosomataceae</taxon>
        <taxon>Nibrella</taxon>
    </lineage>
</organism>
<dbReference type="InterPro" id="IPR001506">
    <property type="entry name" value="Peptidase_M12A"/>
</dbReference>
<dbReference type="EMBL" id="BAABHD010000030">
    <property type="protein sequence ID" value="GAA4458428.1"/>
    <property type="molecule type" value="Genomic_DNA"/>
</dbReference>
<accession>A0ABP8N1S9</accession>
<dbReference type="SMART" id="SM00235">
    <property type="entry name" value="ZnMc"/>
    <property type="match status" value="1"/>
</dbReference>
<name>A0ABP8N1S9_9BACT</name>
<dbReference type="Pfam" id="PF01400">
    <property type="entry name" value="Astacin"/>
    <property type="match status" value="1"/>
</dbReference>
<keyword evidence="4" id="KW-1185">Reference proteome</keyword>